<protein>
    <submittedName>
        <fullName evidence="1">Uncharacterized protein</fullName>
    </submittedName>
</protein>
<dbReference type="OrthoDB" id="7468039at2"/>
<keyword evidence="2" id="KW-1185">Reference proteome</keyword>
<dbReference type="RefSeq" id="WP_090747243.1">
    <property type="nucleotide sequence ID" value="NZ_CZQA01000008.1"/>
</dbReference>
<dbReference type="EMBL" id="CZQA01000008">
    <property type="protein sequence ID" value="CUS35014.1"/>
    <property type="molecule type" value="Genomic_DNA"/>
</dbReference>
<proteinExistence type="predicted"/>
<dbReference type="AlphaFoldDB" id="A0A0S4LG98"/>
<name>A0A0S4LG98_9BACT</name>
<dbReference type="STRING" id="1742972.COMA1_20082"/>
<evidence type="ECO:0000313" key="2">
    <source>
        <dbReference type="Proteomes" id="UP000199032"/>
    </source>
</evidence>
<accession>A0A0S4LG98</accession>
<sequence length="340" mass="37899">MMIETEVRPAIENDHPTIQRFEDALIPGKLGTYFHRGSKAILLDDPRAAWIWKQMIDLAPPSHTLGSEILSPTTDFLFRIARNHIAGNLRAGDMLRFIPGGIGHVARKIVINRKENGQFETLPRHFSGSTIPNNLQDTAWNLMTDILRSTFPVQAALPAYKVSIELLKYPHSFEEIEHVDSLLRDSCGEWARIGVAMDTWKAQAAGLFDVKFIRDCTAFASLLPGLNRILYTTNRWMIPYSKKSIPPGTSIIGAPHCDGGKIITALLSERATLTTEVYTGNKWETLPLTSDLLAILPSAQLDPQLEISPTLHRILIKDRLNGERPVKPNITLLLTASLQG</sequence>
<dbReference type="Proteomes" id="UP000199032">
    <property type="component" value="Unassembled WGS sequence"/>
</dbReference>
<gene>
    <name evidence="1" type="ORF">COMA1_20082</name>
</gene>
<reference evidence="1 2" key="1">
    <citation type="submission" date="2015-10" db="EMBL/GenBank/DDBJ databases">
        <authorList>
            <person name="Gilbert D.G."/>
        </authorList>
    </citation>
    <scope>NUCLEOTIDE SEQUENCE [LARGE SCALE GENOMIC DNA]</scope>
    <source>
        <strain evidence="1">COMA1</strain>
    </source>
</reference>
<organism evidence="1 2">
    <name type="scientific">Candidatus Nitrospira nitrosa</name>
    <dbReference type="NCBI Taxonomy" id="1742972"/>
    <lineage>
        <taxon>Bacteria</taxon>
        <taxon>Pseudomonadati</taxon>
        <taxon>Nitrospirota</taxon>
        <taxon>Nitrospiria</taxon>
        <taxon>Nitrospirales</taxon>
        <taxon>Nitrospiraceae</taxon>
        <taxon>Nitrospira</taxon>
    </lineage>
</organism>
<evidence type="ECO:0000313" key="1">
    <source>
        <dbReference type="EMBL" id="CUS35014.1"/>
    </source>
</evidence>